<sequence>MKLRDIEVNISSADSHGQLAEFAHDAQDERTISCYIVSEAGKTFAINIHNGLEGKTVIADCYMDGEYAEVDYAKPGDWSELRGVYISVSESVAMERVFTFANIQVTDDESAQHDVQDLGSVEVRVYRIVMGECWAPDASAETWVGSDKPVNELSKKAGLHRIALADAAPVEVMDHIDYTPIDGVDDPYVTFRFMYRPRDILKAQGIIPLSPSPETNNTECANSNTRQVSSSPEAGLSSAPQRADKRRASESTTRAGEQGQASKRPRQASTEEDVKPNLDDIKPHIEHSPEPDNASIASESAEQIVRYLCIQLDNAKHDLAEKEQIVRYLGTQLENAERDLAGKRGQRGGRVSAKREQADRSVSATSSAVIDLTVD</sequence>
<dbReference type="PANTHER" id="PTHR36223">
    <property type="entry name" value="BETA-LACTAMASE-TYPE TRANSPEPTIDASE FOLD DOMAIN CONTAINING PROTEIN"/>
    <property type="match status" value="1"/>
</dbReference>
<feature type="compositionally biased region" description="Polar residues" evidence="1">
    <location>
        <begin position="212"/>
        <end position="232"/>
    </location>
</feature>
<dbReference type="InterPro" id="IPR057678">
    <property type="entry name" value="DUF7918"/>
</dbReference>
<organism evidence="3 4">
    <name type="scientific">Rhodofomes roseus</name>
    <dbReference type="NCBI Taxonomy" id="34475"/>
    <lineage>
        <taxon>Eukaryota</taxon>
        <taxon>Fungi</taxon>
        <taxon>Dikarya</taxon>
        <taxon>Basidiomycota</taxon>
        <taxon>Agaricomycotina</taxon>
        <taxon>Agaricomycetes</taxon>
        <taxon>Polyporales</taxon>
        <taxon>Rhodofomes</taxon>
    </lineage>
</organism>
<protein>
    <recommendedName>
        <fullName evidence="2">DUF7918 domain-containing protein</fullName>
    </recommendedName>
</protein>
<dbReference type="PANTHER" id="PTHR36223:SF1">
    <property type="entry name" value="TRANSCRIPTION ELONGATION FACTOR EAF N-TERMINAL DOMAIN-CONTAINING PROTEIN"/>
    <property type="match status" value="1"/>
</dbReference>
<feature type="domain" description="DUF7918" evidence="2">
    <location>
        <begin position="18"/>
        <end position="208"/>
    </location>
</feature>
<feature type="region of interest" description="Disordered" evidence="1">
    <location>
        <begin position="339"/>
        <end position="375"/>
    </location>
</feature>
<reference evidence="3 4" key="1">
    <citation type="journal article" date="2021" name="Environ. Microbiol.">
        <title>Gene family expansions and transcriptome signatures uncover fungal adaptations to wood decay.</title>
        <authorList>
            <person name="Hage H."/>
            <person name="Miyauchi S."/>
            <person name="Viragh M."/>
            <person name="Drula E."/>
            <person name="Min B."/>
            <person name="Chaduli D."/>
            <person name="Navarro D."/>
            <person name="Favel A."/>
            <person name="Norest M."/>
            <person name="Lesage-Meessen L."/>
            <person name="Balint B."/>
            <person name="Merenyi Z."/>
            <person name="de Eugenio L."/>
            <person name="Morin E."/>
            <person name="Martinez A.T."/>
            <person name="Baldrian P."/>
            <person name="Stursova M."/>
            <person name="Martinez M.J."/>
            <person name="Novotny C."/>
            <person name="Magnuson J.K."/>
            <person name="Spatafora J.W."/>
            <person name="Maurice S."/>
            <person name="Pangilinan J."/>
            <person name="Andreopoulos W."/>
            <person name="LaButti K."/>
            <person name="Hundley H."/>
            <person name="Na H."/>
            <person name="Kuo A."/>
            <person name="Barry K."/>
            <person name="Lipzen A."/>
            <person name="Henrissat B."/>
            <person name="Riley R."/>
            <person name="Ahrendt S."/>
            <person name="Nagy L.G."/>
            <person name="Grigoriev I.V."/>
            <person name="Martin F."/>
            <person name="Rosso M.N."/>
        </authorList>
    </citation>
    <scope>NUCLEOTIDE SEQUENCE [LARGE SCALE GENOMIC DNA]</scope>
    <source>
        <strain evidence="3 4">CIRM-BRFM 1785</strain>
    </source>
</reference>
<feature type="region of interest" description="Disordered" evidence="1">
    <location>
        <begin position="207"/>
        <end position="296"/>
    </location>
</feature>
<gene>
    <name evidence="3" type="ORF">C8Q71DRAFT_860058</name>
</gene>
<dbReference type="RefSeq" id="XP_047776502.1">
    <property type="nucleotide sequence ID" value="XM_047927740.1"/>
</dbReference>
<keyword evidence="4" id="KW-1185">Reference proteome</keyword>
<evidence type="ECO:0000313" key="3">
    <source>
        <dbReference type="EMBL" id="KAH9833786.1"/>
    </source>
</evidence>
<feature type="compositionally biased region" description="Basic and acidic residues" evidence="1">
    <location>
        <begin position="272"/>
        <end position="290"/>
    </location>
</feature>
<name>A0ABQ8K8Z5_9APHY</name>
<dbReference type="GeneID" id="72008472"/>
<dbReference type="Proteomes" id="UP000814176">
    <property type="component" value="Unassembled WGS sequence"/>
</dbReference>
<feature type="compositionally biased region" description="Polar residues" evidence="1">
    <location>
        <begin position="250"/>
        <end position="261"/>
    </location>
</feature>
<evidence type="ECO:0000259" key="2">
    <source>
        <dbReference type="Pfam" id="PF25534"/>
    </source>
</evidence>
<comment type="caution">
    <text evidence="3">The sequence shown here is derived from an EMBL/GenBank/DDBJ whole genome shotgun (WGS) entry which is preliminary data.</text>
</comment>
<dbReference type="Pfam" id="PF25534">
    <property type="entry name" value="DUF7918"/>
    <property type="match status" value="1"/>
</dbReference>
<proteinExistence type="predicted"/>
<evidence type="ECO:0000256" key="1">
    <source>
        <dbReference type="SAM" id="MobiDB-lite"/>
    </source>
</evidence>
<accession>A0ABQ8K8Z5</accession>
<evidence type="ECO:0000313" key="4">
    <source>
        <dbReference type="Proteomes" id="UP000814176"/>
    </source>
</evidence>
<dbReference type="EMBL" id="JADCUA010000017">
    <property type="protein sequence ID" value="KAH9833786.1"/>
    <property type="molecule type" value="Genomic_DNA"/>
</dbReference>